<gene>
    <name evidence="2" type="ORF">F5050DRAFT_1791373</name>
</gene>
<proteinExistence type="predicted"/>
<comment type="caution">
    <text evidence="2">The sequence shown here is derived from an EMBL/GenBank/DDBJ whole genome shotgun (WGS) entry which is preliminary data.</text>
</comment>
<keyword evidence="3" id="KW-1185">Reference proteome</keyword>
<feature type="chain" id="PRO_5046066530" evidence="1">
    <location>
        <begin position="32"/>
        <end position="236"/>
    </location>
</feature>
<name>A0ABQ8PZW9_9AGAR</name>
<evidence type="ECO:0000313" key="2">
    <source>
        <dbReference type="EMBL" id="KAJ3991970.1"/>
    </source>
</evidence>
<evidence type="ECO:0000256" key="1">
    <source>
        <dbReference type="SAM" id="SignalP"/>
    </source>
</evidence>
<accession>A0ABQ8PZW9</accession>
<dbReference type="EMBL" id="MU790922">
    <property type="protein sequence ID" value="KAJ3991970.1"/>
    <property type="molecule type" value="Genomic_DNA"/>
</dbReference>
<sequence length="236" mass="25699">MWLFSPLKLYFSLFAGVLFCALAVVAVPVQSEHPMMSGGVSSTDIVDASLETSNGASPTSPDSPDLHIVDKPPGIEATLLINPNFLYQTSFKSAVQTMLDSIAPNIVATIKSKYSTSLVFDGIQSSVPIINVVKDERIGGLNYFQIDVSFSAKDEQGKLSHFSKELSYTGQIDWNKCRNRNGNGFNKGLLTGELRQENKVLVSFEKGEVKKSFSQRFKAKFQVGGKTKDEGPSSSS</sequence>
<dbReference type="Proteomes" id="UP001163828">
    <property type="component" value="Unassembled WGS sequence"/>
</dbReference>
<feature type="signal peptide" evidence="1">
    <location>
        <begin position="1"/>
        <end position="31"/>
    </location>
</feature>
<evidence type="ECO:0000313" key="3">
    <source>
        <dbReference type="Proteomes" id="UP001163828"/>
    </source>
</evidence>
<keyword evidence="1" id="KW-0732">Signal</keyword>
<organism evidence="2 3">
    <name type="scientific">Lentinula boryana</name>
    <dbReference type="NCBI Taxonomy" id="40481"/>
    <lineage>
        <taxon>Eukaryota</taxon>
        <taxon>Fungi</taxon>
        <taxon>Dikarya</taxon>
        <taxon>Basidiomycota</taxon>
        <taxon>Agaricomycotina</taxon>
        <taxon>Agaricomycetes</taxon>
        <taxon>Agaricomycetidae</taxon>
        <taxon>Agaricales</taxon>
        <taxon>Marasmiineae</taxon>
        <taxon>Omphalotaceae</taxon>
        <taxon>Lentinula</taxon>
    </lineage>
</organism>
<protein>
    <submittedName>
        <fullName evidence="2">Uncharacterized protein</fullName>
    </submittedName>
</protein>
<reference evidence="2" key="1">
    <citation type="submission" date="2022-08" db="EMBL/GenBank/DDBJ databases">
        <authorList>
            <consortium name="DOE Joint Genome Institute"/>
            <person name="Min B."/>
            <person name="Riley R."/>
            <person name="Sierra-Patev S."/>
            <person name="Naranjo-Ortiz M."/>
            <person name="Looney B."/>
            <person name="Konkel Z."/>
            <person name="Slot J.C."/>
            <person name="Sakamoto Y."/>
            <person name="Steenwyk J.L."/>
            <person name="Rokas A."/>
            <person name="Carro J."/>
            <person name="Camarero S."/>
            <person name="Ferreira P."/>
            <person name="Molpeceres G."/>
            <person name="Ruiz-Duenas F.J."/>
            <person name="Serrano A."/>
            <person name="Henrissat B."/>
            <person name="Drula E."/>
            <person name="Hughes K.W."/>
            <person name="Mata J.L."/>
            <person name="Ishikawa N.K."/>
            <person name="Vargas-Isla R."/>
            <person name="Ushijima S."/>
            <person name="Smith C.A."/>
            <person name="Ahrendt S."/>
            <person name="Andreopoulos W."/>
            <person name="He G."/>
            <person name="Labutti K."/>
            <person name="Lipzen A."/>
            <person name="Ng V."/>
            <person name="Sandor L."/>
            <person name="Barry K."/>
            <person name="Martinez A.T."/>
            <person name="Xiao Y."/>
            <person name="Gibbons J.G."/>
            <person name="Terashima K."/>
            <person name="Hibbett D.S."/>
            <person name="Grigoriev I.V."/>
        </authorList>
    </citation>
    <scope>NUCLEOTIDE SEQUENCE</scope>
    <source>
        <strain evidence="2">TFB10827</strain>
    </source>
</reference>